<dbReference type="CDD" id="cd06216">
    <property type="entry name" value="FNR_iron_sulfur_binding_2"/>
    <property type="match status" value="1"/>
</dbReference>
<reference evidence="10 11" key="1">
    <citation type="submission" date="2020-01" db="EMBL/GenBank/DDBJ databases">
        <title>Herbidospora sp. NEAU-GS84 nov., a novel actinomycete isolated from soil.</title>
        <authorList>
            <person name="Han L."/>
        </authorList>
    </citation>
    <scope>NUCLEOTIDE SEQUENCE [LARGE SCALE GENOMIC DNA]</scope>
    <source>
        <strain evidence="10 11">NEAU-GS84</strain>
    </source>
</reference>
<dbReference type="SUPFAM" id="SSF52343">
    <property type="entry name" value="Ferredoxin reductase-like, C-terminal NADP-linked domain"/>
    <property type="match status" value="1"/>
</dbReference>
<dbReference type="Gene3D" id="3.10.20.30">
    <property type="match status" value="1"/>
</dbReference>
<accession>A0A7C9N454</accession>
<keyword evidence="5" id="KW-0274">FAD</keyword>
<keyword evidence="2" id="KW-0285">Flavoprotein</keyword>
<dbReference type="InterPro" id="IPR001433">
    <property type="entry name" value="OxRdtase_FAD/NAD-bd"/>
</dbReference>
<dbReference type="GO" id="GO:0051537">
    <property type="term" value="F:2 iron, 2 sulfur cluster binding"/>
    <property type="evidence" value="ECO:0007669"/>
    <property type="project" value="UniProtKB-KW"/>
</dbReference>
<dbReference type="Pfam" id="PF00111">
    <property type="entry name" value="Fer2"/>
    <property type="match status" value="1"/>
</dbReference>
<dbReference type="GO" id="GO:0046872">
    <property type="term" value="F:metal ion binding"/>
    <property type="evidence" value="ECO:0007669"/>
    <property type="project" value="UniProtKB-KW"/>
</dbReference>
<dbReference type="InterPro" id="IPR008333">
    <property type="entry name" value="Cbr1-like_FAD-bd_dom"/>
</dbReference>
<dbReference type="CDD" id="cd00207">
    <property type="entry name" value="fer2"/>
    <property type="match status" value="1"/>
</dbReference>
<dbReference type="PANTHER" id="PTHR47354:SF6">
    <property type="entry name" value="NADH OXIDOREDUCTASE HCR"/>
    <property type="match status" value="1"/>
</dbReference>
<comment type="caution">
    <text evidence="10">The sequence shown here is derived from an EMBL/GenBank/DDBJ whole genome shotgun (WGS) entry which is preliminary data.</text>
</comment>
<evidence type="ECO:0000256" key="8">
    <source>
        <dbReference type="ARBA" id="ARBA00023014"/>
    </source>
</evidence>
<comment type="cofactor">
    <cofactor evidence="1">
        <name>FAD</name>
        <dbReference type="ChEBI" id="CHEBI:57692"/>
    </cofactor>
</comment>
<dbReference type="InterPro" id="IPR017938">
    <property type="entry name" value="Riboflavin_synthase-like_b-brl"/>
</dbReference>
<evidence type="ECO:0000256" key="2">
    <source>
        <dbReference type="ARBA" id="ARBA00022630"/>
    </source>
</evidence>
<keyword evidence="7" id="KW-0408">Iron</keyword>
<dbReference type="PANTHER" id="PTHR47354">
    <property type="entry name" value="NADH OXIDOREDUCTASE HCR"/>
    <property type="match status" value="1"/>
</dbReference>
<dbReference type="Pfam" id="PF00970">
    <property type="entry name" value="FAD_binding_6"/>
    <property type="match status" value="1"/>
</dbReference>
<dbReference type="Gene3D" id="3.40.50.80">
    <property type="entry name" value="Nucleotide-binding domain of ferredoxin-NADP reductase (FNR) module"/>
    <property type="match status" value="1"/>
</dbReference>
<dbReference type="SUPFAM" id="SSF54292">
    <property type="entry name" value="2Fe-2S ferredoxin-like"/>
    <property type="match status" value="1"/>
</dbReference>
<evidence type="ECO:0000256" key="7">
    <source>
        <dbReference type="ARBA" id="ARBA00023004"/>
    </source>
</evidence>
<proteinExistence type="predicted"/>
<dbReference type="Gene3D" id="2.40.30.10">
    <property type="entry name" value="Translation factors"/>
    <property type="match status" value="1"/>
</dbReference>
<protein>
    <submittedName>
        <fullName evidence="10">2Fe-2S iron-sulfur cluster binding domain-containing protein</fullName>
    </submittedName>
</protein>
<keyword evidence="8" id="KW-0411">Iron-sulfur</keyword>
<dbReference type="AlphaFoldDB" id="A0A7C9N454"/>
<dbReference type="InterPro" id="IPR012675">
    <property type="entry name" value="Beta-grasp_dom_sf"/>
</dbReference>
<feature type="domain" description="FAD-binding FR-type" evidence="9">
    <location>
        <begin position="35"/>
        <end position="138"/>
    </location>
</feature>
<evidence type="ECO:0000256" key="4">
    <source>
        <dbReference type="ARBA" id="ARBA00022723"/>
    </source>
</evidence>
<sequence>MLPWVLRPLAEAGRWLSTPLSPEDYLSLLDPLWPAGELRGRVEGVHPETADATTLVIRPGRGWRAHLPGQWVRIGVDIEGRRHWRTYSLSSPPHRPDGRITITVKATPGGFVSRHLARSITPGTIVRLAGPDGVFVVPEPTPPRLLFLTAGSGITPVMAMLGSLLSEEIAADAGHRPPDVVLIHSAPTPQEVIFGDRLRRLAARSPYLRLHERHTRSAGRLRPADLAGLCPDWTQRAVWACGPPGMLDELAAQWPGPARRLRIERFTESLLPAASAAGAAGGRVRFTTTGRETDADGATPLLTVGENAGVLMPSGCRMGICHTCVAPLRSGRVRDLRSGLVHGDAGDLIQTCVSAAAGPLELEL</sequence>
<dbReference type="EMBL" id="WXEW01000005">
    <property type="protein sequence ID" value="NAS23894.1"/>
    <property type="molecule type" value="Genomic_DNA"/>
</dbReference>
<evidence type="ECO:0000256" key="6">
    <source>
        <dbReference type="ARBA" id="ARBA00023002"/>
    </source>
</evidence>
<dbReference type="GO" id="GO:0016491">
    <property type="term" value="F:oxidoreductase activity"/>
    <property type="evidence" value="ECO:0007669"/>
    <property type="project" value="UniProtKB-KW"/>
</dbReference>
<dbReference type="InterPro" id="IPR001041">
    <property type="entry name" value="2Fe-2S_ferredoxin-type"/>
</dbReference>
<dbReference type="InterPro" id="IPR050415">
    <property type="entry name" value="MRET"/>
</dbReference>
<dbReference type="InterPro" id="IPR039261">
    <property type="entry name" value="FNR_nucleotide-bd"/>
</dbReference>
<organism evidence="10 11">
    <name type="scientific">Herbidospora solisilvae</name>
    <dbReference type="NCBI Taxonomy" id="2696284"/>
    <lineage>
        <taxon>Bacteria</taxon>
        <taxon>Bacillati</taxon>
        <taxon>Actinomycetota</taxon>
        <taxon>Actinomycetes</taxon>
        <taxon>Streptosporangiales</taxon>
        <taxon>Streptosporangiaceae</taxon>
        <taxon>Herbidospora</taxon>
    </lineage>
</organism>
<dbReference type="SUPFAM" id="SSF63380">
    <property type="entry name" value="Riboflavin synthase domain-like"/>
    <property type="match status" value="1"/>
</dbReference>
<evidence type="ECO:0000259" key="9">
    <source>
        <dbReference type="PROSITE" id="PS51384"/>
    </source>
</evidence>
<gene>
    <name evidence="10" type="ORF">GT755_19620</name>
</gene>
<dbReference type="InterPro" id="IPR036010">
    <property type="entry name" value="2Fe-2S_ferredoxin-like_sf"/>
</dbReference>
<dbReference type="Pfam" id="PF00175">
    <property type="entry name" value="NAD_binding_1"/>
    <property type="match status" value="1"/>
</dbReference>
<keyword evidence="3" id="KW-0001">2Fe-2S</keyword>
<evidence type="ECO:0000256" key="3">
    <source>
        <dbReference type="ARBA" id="ARBA00022714"/>
    </source>
</evidence>
<evidence type="ECO:0000313" key="10">
    <source>
        <dbReference type="EMBL" id="NAS23894.1"/>
    </source>
</evidence>
<name>A0A7C9N454_9ACTN</name>
<keyword evidence="4" id="KW-0479">Metal-binding</keyword>
<dbReference type="PRINTS" id="PR00410">
    <property type="entry name" value="PHEHYDRXLASE"/>
</dbReference>
<evidence type="ECO:0000256" key="5">
    <source>
        <dbReference type="ARBA" id="ARBA00022827"/>
    </source>
</evidence>
<dbReference type="PROSITE" id="PS51384">
    <property type="entry name" value="FAD_FR"/>
    <property type="match status" value="1"/>
</dbReference>
<keyword evidence="11" id="KW-1185">Reference proteome</keyword>
<evidence type="ECO:0000256" key="1">
    <source>
        <dbReference type="ARBA" id="ARBA00001974"/>
    </source>
</evidence>
<dbReference type="Proteomes" id="UP000479526">
    <property type="component" value="Unassembled WGS sequence"/>
</dbReference>
<dbReference type="InterPro" id="IPR017927">
    <property type="entry name" value="FAD-bd_FR_type"/>
</dbReference>
<evidence type="ECO:0000313" key="11">
    <source>
        <dbReference type="Proteomes" id="UP000479526"/>
    </source>
</evidence>
<keyword evidence="6" id="KW-0560">Oxidoreductase</keyword>